<dbReference type="SMART" id="SM00176">
    <property type="entry name" value="RAN"/>
    <property type="match status" value="1"/>
</dbReference>
<evidence type="ECO:0000313" key="5">
    <source>
        <dbReference type="EMBL" id="GAT93537.1"/>
    </source>
</evidence>
<dbReference type="CDD" id="cd01861">
    <property type="entry name" value="Rab6"/>
    <property type="match status" value="1"/>
</dbReference>
<keyword evidence="3" id="KW-0342">GTP-binding</keyword>
<evidence type="ECO:0000256" key="1">
    <source>
        <dbReference type="ARBA" id="ARBA00010142"/>
    </source>
</evidence>
<dbReference type="SMART" id="SM00173">
    <property type="entry name" value="RAS"/>
    <property type="match status" value="1"/>
</dbReference>
<dbReference type="VEuPathDB" id="AmoebaDB:KM1_278940"/>
<dbReference type="SMART" id="SM00174">
    <property type="entry name" value="RHO"/>
    <property type="match status" value="1"/>
</dbReference>
<dbReference type="InterPro" id="IPR027417">
    <property type="entry name" value="P-loop_NTPase"/>
</dbReference>
<dbReference type="InterPro" id="IPR001806">
    <property type="entry name" value="Small_GTPase"/>
</dbReference>
<evidence type="ECO:0000256" key="4">
    <source>
        <dbReference type="ARBA" id="ARBA00023288"/>
    </source>
</evidence>
<dbReference type="AlphaFoldDB" id="A0A5K1U8C0"/>
<dbReference type="NCBIfam" id="TIGR00231">
    <property type="entry name" value="small_GTP"/>
    <property type="match status" value="1"/>
</dbReference>
<dbReference type="VEuPathDB" id="AmoebaDB:EHI5A_007810"/>
<dbReference type="Pfam" id="PF00071">
    <property type="entry name" value="Ras"/>
    <property type="match status" value="1"/>
</dbReference>
<dbReference type="Proteomes" id="UP000078387">
    <property type="component" value="Unassembled WGS sequence"/>
</dbReference>
<dbReference type="OMA" id="XIDIKLE"/>
<dbReference type="SMART" id="SM00177">
    <property type="entry name" value="ARF"/>
    <property type="match status" value="1"/>
</dbReference>
<name>A0A5K1U8C0_ENTHI</name>
<dbReference type="GO" id="GO:0003924">
    <property type="term" value="F:GTPase activity"/>
    <property type="evidence" value="ECO:0007669"/>
    <property type="project" value="InterPro"/>
</dbReference>
<dbReference type="Gene3D" id="3.40.50.300">
    <property type="entry name" value="P-loop containing nucleotide triphosphate hydrolases"/>
    <property type="match status" value="1"/>
</dbReference>
<dbReference type="InterPro" id="IPR050227">
    <property type="entry name" value="Rab"/>
</dbReference>
<protein>
    <submittedName>
        <fullName evidence="5">Rab family GTPase</fullName>
    </submittedName>
</protein>
<dbReference type="FunFam" id="3.40.50.300:FF:000823">
    <property type="entry name" value="Small GTPase RAB, putative"/>
    <property type="match status" value="1"/>
</dbReference>
<dbReference type="SMART" id="SM00175">
    <property type="entry name" value="RAB"/>
    <property type="match status" value="1"/>
</dbReference>
<keyword evidence="4" id="KW-0449">Lipoprotein</keyword>
<proteinExistence type="inferred from homology"/>
<keyword evidence="2" id="KW-0547">Nucleotide-binding</keyword>
<comment type="similarity">
    <text evidence="1">Belongs to the small GTPase superfamily. Rho family.</text>
</comment>
<dbReference type="SUPFAM" id="SSF52540">
    <property type="entry name" value="P-loop containing nucleoside triphosphate hydrolases"/>
    <property type="match status" value="1"/>
</dbReference>
<dbReference type="VEuPathDB" id="AmoebaDB:EHI_014060"/>
<evidence type="ECO:0000256" key="2">
    <source>
        <dbReference type="ARBA" id="ARBA00022741"/>
    </source>
</evidence>
<dbReference type="InterPro" id="IPR005225">
    <property type="entry name" value="Small_GTP-bd"/>
</dbReference>
<dbReference type="VEuPathDB" id="AmoebaDB:EHI8A_205060"/>
<evidence type="ECO:0000313" key="6">
    <source>
        <dbReference type="Proteomes" id="UP000078387"/>
    </source>
</evidence>
<reference evidence="5 6" key="1">
    <citation type="submission" date="2016-05" db="EMBL/GenBank/DDBJ databases">
        <title>First whole genome sequencing of Entamoeba histolytica HM1:IMSS-clone-6.</title>
        <authorList>
            <person name="Mukherjee Avik.K."/>
            <person name="Izumyama S."/>
            <person name="Nakada-Tsukui K."/>
            <person name="Nozaki T."/>
        </authorList>
    </citation>
    <scope>NUCLEOTIDE SEQUENCE [LARGE SCALE GENOMIC DNA]</scope>
    <source>
        <strain evidence="5 6">HM1:IMSS clone 6</strain>
    </source>
</reference>
<accession>A0A5K1U8C0</accession>
<dbReference type="GO" id="GO:0005525">
    <property type="term" value="F:GTP binding"/>
    <property type="evidence" value="ECO:0007669"/>
    <property type="project" value="UniProtKB-KW"/>
</dbReference>
<dbReference type="EMBL" id="BDEQ01000001">
    <property type="protein sequence ID" value="GAT93537.1"/>
    <property type="molecule type" value="Genomic_DNA"/>
</dbReference>
<dbReference type="PANTHER" id="PTHR47977">
    <property type="entry name" value="RAS-RELATED PROTEIN RAB"/>
    <property type="match status" value="1"/>
</dbReference>
<dbReference type="PROSITE" id="PS51420">
    <property type="entry name" value="RHO"/>
    <property type="match status" value="1"/>
</dbReference>
<evidence type="ECO:0000256" key="3">
    <source>
        <dbReference type="ARBA" id="ARBA00023134"/>
    </source>
</evidence>
<sequence>MNTLMKQKIVFLGDSSVGKTCIIGRFMNGDFNTGYEATIGTDFSTKTMTFQNKSIQLQIWDTAGQERYRSLIPSYIRDSSAAVIVYDINDRQSFESVDKWIEDVRSKEKGEIFLFLVGNKLDLGHREVTQKEALAKGQNYQCMCFETSAKTNINITELFNAITEKLSTLEPPVEEHIETVSLGSKKAENESNGGCC</sequence>
<dbReference type="PROSITE" id="PS51419">
    <property type="entry name" value="RAB"/>
    <property type="match status" value="1"/>
</dbReference>
<comment type="caution">
    <text evidence="5">The sequence shown here is derived from an EMBL/GenBank/DDBJ whole genome shotgun (WGS) entry which is preliminary data.</text>
</comment>
<gene>
    <name evidence="5" type="ORF">CL6EHI_014060</name>
</gene>
<organism evidence="5 6">
    <name type="scientific">Entamoeba histolytica</name>
    <dbReference type="NCBI Taxonomy" id="5759"/>
    <lineage>
        <taxon>Eukaryota</taxon>
        <taxon>Amoebozoa</taxon>
        <taxon>Evosea</taxon>
        <taxon>Archamoebae</taxon>
        <taxon>Mastigamoebida</taxon>
        <taxon>Entamoebidae</taxon>
        <taxon>Entamoeba</taxon>
    </lineage>
</organism>
<dbReference type="PRINTS" id="PR00449">
    <property type="entry name" value="RASTRNSFRMNG"/>
</dbReference>
<dbReference type="PROSITE" id="PS51421">
    <property type="entry name" value="RAS"/>
    <property type="match status" value="1"/>
</dbReference>
<dbReference type="VEuPathDB" id="AmoebaDB:EHI7A_177920"/>